<dbReference type="AlphaFoldDB" id="A0A1Y2MER9"/>
<keyword evidence="2" id="KW-1185">Reference proteome</keyword>
<evidence type="ECO:0000313" key="2">
    <source>
        <dbReference type="Proteomes" id="UP000193240"/>
    </source>
</evidence>
<protein>
    <submittedName>
        <fullName evidence="1">Uncharacterized protein</fullName>
    </submittedName>
</protein>
<proteinExistence type="predicted"/>
<reference evidence="1 2" key="1">
    <citation type="journal article" date="2017" name="Genome Announc.">
        <title>Genome sequence of the saprophytic ascomycete Epicoccum nigrum ICMP 19927 strain isolated from New Zealand.</title>
        <authorList>
            <person name="Fokin M."/>
            <person name="Fleetwood D."/>
            <person name="Weir B.S."/>
            <person name="Villas-Boas S.G."/>
        </authorList>
    </citation>
    <scope>NUCLEOTIDE SEQUENCE [LARGE SCALE GENOMIC DNA]</scope>
    <source>
        <strain evidence="1 2">ICMP 19927</strain>
    </source>
</reference>
<organism evidence="1 2">
    <name type="scientific">Epicoccum nigrum</name>
    <name type="common">Soil fungus</name>
    <name type="synonym">Epicoccum purpurascens</name>
    <dbReference type="NCBI Taxonomy" id="105696"/>
    <lineage>
        <taxon>Eukaryota</taxon>
        <taxon>Fungi</taxon>
        <taxon>Dikarya</taxon>
        <taxon>Ascomycota</taxon>
        <taxon>Pezizomycotina</taxon>
        <taxon>Dothideomycetes</taxon>
        <taxon>Pleosporomycetidae</taxon>
        <taxon>Pleosporales</taxon>
        <taxon>Pleosporineae</taxon>
        <taxon>Didymellaceae</taxon>
        <taxon>Epicoccum</taxon>
    </lineage>
</organism>
<sequence length="214" mass="22854">MTALYFSILYSMHDDVRPSTSICLQIRPVPLQTLIIPTQELPTQTLVSPHRQTCNHTPRLLGPHQLPLLVQSMELFLIGTAHRQIMLLPNRPLHLRIHNPGPDANRGDIRLLDAQRSRHMVQDGFARPIRAPALVRAGRGAAAGDDNAAFCLAQFGQGGLDHGDAAEDVGVVGGAPLGGGAVCDFLDGVEGAVVQDQAVYAAEGGERGRDEGVG</sequence>
<accession>A0A1Y2MER9</accession>
<dbReference type="EMBL" id="KZ107838">
    <property type="protein sequence ID" value="OSS54626.1"/>
    <property type="molecule type" value="Genomic_DNA"/>
</dbReference>
<evidence type="ECO:0000313" key="1">
    <source>
        <dbReference type="EMBL" id="OSS54626.1"/>
    </source>
</evidence>
<dbReference type="InParanoid" id="A0A1Y2MER9"/>
<gene>
    <name evidence="1" type="ORF">B5807_00654</name>
</gene>
<dbReference type="Proteomes" id="UP000193240">
    <property type="component" value="Unassembled WGS sequence"/>
</dbReference>
<name>A0A1Y2MER9_EPING</name>